<organism evidence="5 6">
    <name type="scientific">Floridaenema aerugineum BLCC-F46</name>
    <dbReference type="NCBI Taxonomy" id="3153654"/>
    <lineage>
        <taxon>Bacteria</taxon>
        <taxon>Bacillati</taxon>
        <taxon>Cyanobacteriota</taxon>
        <taxon>Cyanophyceae</taxon>
        <taxon>Oscillatoriophycideae</taxon>
        <taxon>Aerosakkonematales</taxon>
        <taxon>Aerosakkonemataceae</taxon>
        <taxon>Floridanema</taxon>
        <taxon>Floridanema aerugineum</taxon>
    </lineage>
</organism>
<name>A0ABV4XA04_9CYAN</name>
<keyword evidence="6" id="KW-1185">Reference proteome</keyword>
<dbReference type="SUPFAM" id="SSF54427">
    <property type="entry name" value="NTF2-like"/>
    <property type="match status" value="1"/>
</dbReference>
<evidence type="ECO:0000313" key="5">
    <source>
        <dbReference type="EMBL" id="MFB2879610.1"/>
    </source>
</evidence>
<keyword evidence="2 3" id="KW-0040">ANK repeat</keyword>
<dbReference type="Gene3D" id="3.10.450.50">
    <property type="match status" value="1"/>
</dbReference>
<dbReference type="PRINTS" id="PR01415">
    <property type="entry name" value="ANKYRIN"/>
</dbReference>
<dbReference type="InterPro" id="IPR036770">
    <property type="entry name" value="Ankyrin_rpt-contain_sf"/>
</dbReference>
<gene>
    <name evidence="5" type="ORF">ACE1CC_22365</name>
</gene>
<feature type="domain" description="SnoaL-like" evidence="4">
    <location>
        <begin position="11"/>
        <end position="121"/>
    </location>
</feature>
<accession>A0ABV4XA04</accession>
<dbReference type="SUPFAM" id="SSF48403">
    <property type="entry name" value="Ankyrin repeat"/>
    <property type="match status" value="1"/>
</dbReference>
<protein>
    <submittedName>
        <fullName evidence="5">Ankyrin repeat domain-containing protein</fullName>
    </submittedName>
</protein>
<dbReference type="Pfam" id="PF12680">
    <property type="entry name" value="SnoaL_2"/>
    <property type="match status" value="1"/>
</dbReference>
<feature type="repeat" description="ANK" evidence="3">
    <location>
        <begin position="208"/>
        <end position="240"/>
    </location>
</feature>
<evidence type="ECO:0000259" key="4">
    <source>
        <dbReference type="Pfam" id="PF12680"/>
    </source>
</evidence>
<dbReference type="RefSeq" id="WP_413272645.1">
    <property type="nucleotide sequence ID" value="NZ_JBHFNQ010000170.1"/>
</dbReference>
<dbReference type="Gene3D" id="1.25.40.20">
    <property type="entry name" value="Ankyrin repeat-containing domain"/>
    <property type="match status" value="1"/>
</dbReference>
<dbReference type="PANTHER" id="PTHR24171:SF8">
    <property type="entry name" value="BRCA1-ASSOCIATED RING DOMAIN PROTEIN 1"/>
    <property type="match status" value="1"/>
</dbReference>
<feature type="repeat" description="ANK" evidence="3">
    <location>
        <begin position="138"/>
        <end position="170"/>
    </location>
</feature>
<dbReference type="EMBL" id="JBHFNQ010000170">
    <property type="protein sequence ID" value="MFB2879610.1"/>
    <property type="molecule type" value="Genomic_DNA"/>
</dbReference>
<evidence type="ECO:0000256" key="2">
    <source>
        <dbReference type="ARBA" id="ARBA00023043"/>
    </source>
</evidence>
<dbReference type="Pfam" id="PF12796">
    <property type="entry name" value="Ank_2"/>
    <property type="match status" value="1"/>
</dbReference>
<dbReference type="InterPro" id="IPR032710">
    <property type="entry name" value="NTF2-like_dom_sf"/>
</dbReference>
<dbReference type="InterPro" id="IPR002110">
    <property type="entry name" value="Ankyrin_rpt"/>
</dbReference>
<dbReference type="PROSITE" id="PS50088">
    <property type="entry name" value="ANK_REPEAT"/>
    <property type="match status" value="4"/>
</dbReference>
<dbReference type="Proteomes" id="UP001576774">
    <property type="component" value="Unassembled WGS sequence"/>
</dbReference>
<proteinExistence type="predicted"/>
<evidence type="ECO:0000256" key="3">
    <source>
        <dbReference type="PROSITE-ProRule" id="PRU00023"/>
    </source>
</evidence>
<evidence type="ECO:0000313" key="6">
    <source>
        <dbReference type="Proteomes" id="UP001576774"/>
    </source>
</evidence>
<evidence type="ECO:0000256" key="1">
    <source>
        <dbReference type="ARBA" id="ARBA00022737"/>
    </source>
</evidence>
<feature type="repeat" description="ANK" evidence="3">
    <location>
        <begin position="174"/>
        <end position="206"/>
    </location>
</feature>
<comment type="caution">
    <text evidence="5">The sequence shown here is derived from an EMBL/GenBank/DDBJ whole genome shotgun (WGS) entry which is preliminary data.</text>
</comment>
<sequence length="282" mass="31171">METKQTAKILREWFESWAKDDIETVINGLSENVIFYAPQNEHNKAIPYLGKRVGRQAVRSAFEIRAQTTQLLDYQLLEFIVEGNKACIISRTQEICKQTEQIFEIEDAQFIVLDEEGKISSWSFYFDPNPEVAAFTANLDTELIQAVQNNQLSIVQSLLAIGANVNVRDKVAKGGFTPLMIAAQQGNAKMVRLLLDSGADPYMLDSASGDSVLHQACQSGSIEVIKLLIEAGAFVNVVSAKVNHATPLHYALQHGHFACAEVLVDAGADLSLTDEMGVKWIR</sequence>
<dbReference type="InterPro" id="IPR037401">
    <property type="entry name" value="SnoaL-like"/>
</dbReference>
<reference evidence="5 6" key="1">
    <citation type="submission" date="2024-09" db="EMBL/GenBank/DDBJ databases">
        <title>Floridaenema gen nov. (Aerosakkonemataceae, Aerosakkonematales ord. nov., Cyanobacteria) from benthic tropical and subtropical fresh waters, with the description of four new species.</title>
        <authorList>
            <person name="Moretto J.A."/>
            <person name="Berthold D.E."/>
            <person name="Lefler F.W."/>
            <person name="Huang I.-S."/>
            <person name="Laughinghouse H. IV."/>
        </authorList>
    </citation>
    <scope>NUCLEOTIDE SEQUENCE [LARGE SCALE GENOMIC DNA]</scope>
    <source>
        <strain evidence="5 6">BLCC-F46</strain>
    </source>
</reference>
<dbReference type="SMART" id="SM00248">
    <property type="entry name" value="ANK"/>
    <property type="match status" value="4"/>
</dbReference>
<dbReference type="Pfam" id="PF00023">
    <property type="entry name" value="Ank"/>
    <property type="match status" value="1"/>
</dbReference>
<dbReference type="PROSITE" id="PS50297">
    <property type="entry name" value="ANK_REP_REGION"/>
    <property type="match status" value="4"/>
</dbReference>
<dbReference type="PANTHER" id="PTHR24171">
    <property type="entry name" value="ANKYRIN REPEAT DOMAIN-CONTAINING PROTEIN 39-RELATED"/>
    <property type="match status" value="1"/>
</dbReference>
<keyword evidence="1" id="KW-0677">Repeat</keyword>
<feature type="repeat" description="ANK" evidence="3">
    <location>
        <begin position="243"/>
        <end position="275"/>
    </location>
</feature>